<accession>A0ABP6REA7</accession>
<dbReference type="NCBIfam" id="NF038403">
    <property type="entry name" value="perm_prefix_1"/>
    <property type="match status" value="1"/>
</dbReference>
<protein>
    <submittedName>
        <fullName evidence="2">Permease prefix domain 1-containing protein</fullName>
    </submittedName>
</protein>
<sequence>MNTWTDRYLAAAMRAVPEQTRDDLGAELRSTIDDAVAARMDGGETQEDAERAVLTELGHPEALAAASVDRPLHLLGPSVYLDWRRVLRMLLVIVLPVAAVGTALVRILVGSSAGEVIGGTLATTITLGVHLLVWTTLLFVVVERSGRGSDGPGWSLETLPEPRPDGGGRSELIASLIFLATAVGAVAWDRFVGFVQIDGAPVPLLSPEPWPVWFLIPPIVLAAAALAVALHRSRGWTRPLAATNTLLSVVVAGAVLTLLADGSLLNTEAFELLAEDADSARTTVVVGAAVGTVAISGWSILDGWRKAQNRTR</sequence>
<feature type="transmembrane region" description="Helical" evidence="1">
    <location>
        <begin position="211"/>
        <end position="230"/>
    </location>
</feature>
<evidence type="ECO:0000256" key="1">
    <source>
        <dbReference type="SAM" id="Phobius"/>
    </source>
</evidence>
<dbReference type="RefSeq" id="WP_344718724.1">
    <property type="nucleotide sequence ID" value="NZ_BAAAYG010000003.1"/>
</dbReference>
<feature type="transmembrane region" description="Helical" evidence="1">
    <location>
        <begin position="121"/>
        <end position="142"/>
    </location>
</feature>
<keyword evidence="1" id="KW-0472">Membrane</keyword>
<dbReference type="Proteomes" id="UP001501736">
    <property type="component" value="Unassembled WGS sequence"/>
</dbReference>
<evidence type="ECO:0000313" key="3">
    <source>
        <dbReference type="Proteomes" id="UP001501736"/>
    </source>
</evidence>
<dbReference type="Pfam" id="PF22564">
    <property type="entry name" value="HAAS"/>
    <property type="match status" value="1"/>
</dbReference>
<feature type="transmembrane region" description="Helical" evidence="1">
    <location>
        <begin position="89"/>
        <end position="109"/>
    </location>
</feature>
<feature type="transmembrane region" description="Helical" evidence="1">
    <location>
        <begin position="242"/>
        <end position="260"/>
    </location>
</feature>
<gene>
    <name evidence="2" type="ORF">GCM10020260_09570</name>
</gene>
<organism evidence="2 3">
    <name type="scientific">Nesterenkonia halobia</name>
    <dbReference type="NCBI Taxonomy" id="37922"/>
    <lineage>
        <taxon>Bacteria</taxon>
        <taxon>Bacillati</taxon>
        <taxon>Actinomycetota</taxon>
        <taxon>Actinomycetes</taxon>
        <taxon>Micrococcales</taxon>
        <taxon>Micrococcaceae</taxon>
        <taxon>Nesterenkonia</taxon>
    </lineage>
</organism>
<feature type="transmembrane region" description="Helical" evidence="1">
    <location>
        <begin position="172"/>
        <end position="191"/>
    </location>
</feature>
<name>A0ABP6REA7_9MICC</name>
<evidence type="ECO:0000313" key="2">
    <source>
        <dbReference type="EMBL" id="GAA3282465.1"/>
    </source>
</evidence>
<feature type="transmembrane region" description="Helical" evidence="1">
    <location>
        <begin position="280"/>
        <end position="301"/>
    </location>
</feature>
<proteinExistence type="predicted"/>
<comment type="caution">
    <text evidence="2">The sequence shown here is derived from an EMBL/GenBank/DDBJ whole genome shotgun (WGS) entry which is preliminary data.</text>
</comment>
<keyword evidence="3" id="KW-1185">Reference proteome</keyword>
<dbReference type="InterPro" id="IPR047928">
    <property type="entry name" value="Perm_prefix_1"/>
</dbReference>
<reference evidence="3" key="1">
    <citation type="journal article" date="2019" name="Int. J. Syst. Evol. Microbiol.">
        <title>The Global Catalogue of Microorganisms (GCM) 10K type strain sequencing project: providing services to taxonomists for standard genome sequencing and annotation.</title>
        <authorList>
            <consortium name="The Broad Institute Genomics Platform"/>
            <consortium name="The Broad Institute Genome Sequencing Center for Infectious Disease"/>
            <person name="Wu L."/>
            <person name="Ma J."/>
        </authorList>
    </citation>
    <scope>NUCLEOTIDE SEQUENCE [LARGE SCALE GENOMIC DNA]</scope>
    <source>
        <strain evidence="3">JCM 11483</strain>
    </source>
</reference>
<keyword evidence="1" id="KW-1133">Transmembrane helix</keyword>
<keyword evidence="1" id="KW-0812">Transmembrane</keyword>
<dbReference type="EMBL" id="BAAAYG010000003">
    <property type="protein sequence ID" value="GAA3282465.1"/>
    <property type="molecule type" value="Genomic_DNA"/>
</dbReference>